<evidence type="ECO:0000313" key="2">
    <source>
        <dbReference type="Proteomes" id="UP000278288"/>
    </source>
</evidence>
<organism evidence="1 2">
    <name type="scientific">Chryseobacterium nakagawai</name>
    <dbReference type="NCBI Taxonomy" id="1241982"/>
    <lineage>
        <taxon>Bacteria</taxon>
        <taxon>Pseudomonadati</taxon>
        <taxon>Bacteroidota</taxon>
        <taxon>Flavobacteriia</taxon>
        <taxon>Flavobacteriales</taxon>
        <taxon>Weeksellaceae</taxon>
        <taxon>Chryseobacterium group</taxon>
        <taxon>Chryseobacterium</taxon>
    </lineage>
</organism>
<dbReference type="InterPro" id="IPR022385">
    <property type="entry name" value="Rhs_assc_core"/>
</dbReference>
<dbReference type="NCBIfam" id="TIGR03696">
    <property type="entry name" value="Rhs_assc_core"/>
    <property type="match status" value="1"/>
</dbReference>
<keyword evidence="2" id="KW-1185">Reference proteome</keyword>
<proteinExistence type="predicted"/>
<dbReference type="RefSeq" id="WP_123855922.1">
    <property type="nucleotide sequence ID" value="NZ_CP033923.1"/>
</dbReference>
<dbReference type="PANTHER" id="PTHR32305:SF15">
    <property type="entry name" value="PROTEIN RHSA-RELATED"/>
    <property type="match status" value="1"/>
</dbReference>
<dbReference type="EMBL" id="CP033923">
    <property type="protein sequence ID" value="AZA89444.1"/>
    <property type="molecule type" value="Genomic_DNA"/>
</dbReference>
<dbReference type="AlphaFoldDB" id="A0AAD0YI52"/>
<accession>A0AAD0YI52</accession>
<gene>
    <name evidence="1" type="ORF">EG343_01770</name>
</gene>
<protein>
    <submittedName>
        <fullName evidence="1">RHS repeat-associated core domain-containing protein</fullName>
    </submittedName>
</protein>
<dbReference type="PANTHER" id="PTHR32305">
    <property type="match status" value="1"/>
</dbReference>
<evidence type="ECO:0000313" key="1">
    <source>
        <dbReference type="EMBL" id="AZA89444.1"/>
    </source>
</evidence>
<sequence length="390" mass="43729">MQVQWSLLLLKCENRYIYQYKDHLGNTRVSFTKNSADVLEVTDTNNYYPFGLNHIGNSFLSSLGSYNAYKYNGKEAQETGMYDYGARMYMPDLGRWGVIDAYAEKMRRHSPYNYAFNNPVNFIDPDGNTPRGTYGEHSAFNGDYDPNSSLSGYNGMGGAHGMYFANNDGGGFGSAQQGSGTGTLSFSTSEGIRFAFSYFGGGGSVGNLFSMVEQLKKAGWDDPANTQAKFNDIDTLVKKVPALNDFFAITKVEFIDNTGGSCANKAEYQRVWINMNNAQNILKLAFTLGHEMNHSFADLFFSDKFNEITHQSKGSKTTTSSFNFFQEVMALSWEIQLGSDRYGKRSGFEAAQFYYGPNGLGYSQKSIDMVNKYLYELKSAWNFIYNSKLK</sequence>
<dbReference type="InterPro" id="IPR050708">
    <property type="entry name" value="T6SS_VgrG/RHS"/>
</dbReference>
<reference evidence="1 2" key="1">
    <citation type="submission" date="2018-11" db="EMBL/GenBank/DDBJ databases">
        <title>Proposal to divide the Flavobacteriaceae and reorganize its genera based on Amino Acid Identity values calculated from whole genome sequences.</title>
        <authorList>
            <person name="Nicholson A.C."/>
            <person name="Gulvik C.A."/>
            <person name="Whitney A.M."/>
            <person name="Humrighouse B.W."/>
            <person name="Bell M."/>
            <person name="Holmes B."/>
            <person name="Steigerwalt A.G."/>
            <person name="Villarma A."/>
            <person name="Sheth M."/>
            <person name="Batra D."/>
            <person name="Pryor J."/>
            <person name="Bernardet J.-F."/>
            <person name="Hugo C."/>
            <person name="Kampfer P."/>
            <person name="Newman J."/>
            <person name="McQuiston J.R."/>
        </authorList>
    </citation>
    <scope>NUCLEOTIDE SEQUENCE [LARGE SCALE GENOMIC DNA]</scope>
    <source>
        <strain evidence="1 2">G0041</strain>
    </source>
</reference>
<name>A0AAD0YI52_CHRNA</name>
<dbReference type="KEGG" id="cnk:EG343_01770"/>
<dbReference type="Gene3D" id="2.180.10.10">
    <property type="entry name" value="RHS repeat-associated core"/>
    <property type="match status" value="1"/>
</dbReference>
<dbReference type="Proteomes" id="UP000278288">
    <property type="component" value="Chromosome"/>
</dbReference>